<protein>
    <recommendedName>
        <fullName evidence="6">DUF3105 domain-containing protein</fullName>
    </recommendedName>
</protein>
<reference evidence="3 5" key="2">
    <citation type="submission" date="2017-02" db="EMBL/GenBank/DDBJ databases">
        <title>Amycolatopsis azurea DSM 43854 draft genome.</title>
        <authorList>
            <person name="Mayilraj S."/>
        </authorList>
    </citation>
    <scope>NUCLEOTIDE SEQUENCE [LARGE SCALE GENOMIC DNA]</scope>
    <source>
        <strain evidence="3 5">DSM 43854</strain>
    </source>
</reference>
<evidence type="ECO:0008006" key="6">
    <source>
        <dbReference type="Google" id="ProtNLM"/>
    </source>
</evidence>
<keyword evidence="1" id="KW-1133">Transmembrane helix</keyword>
<gene>
    <name evidence="3" type="ORF">B0293_30825</name>
    <name evidence="2" type="ORF">C791_4566</name>
</gene>
<dbReference type="Proteomes" id="UP000014137">
    <property type="component" value="Unassembled WGS sequence"/>
</dbReference>
<evidence type="ECO:0000313" key="2">
    <source>
        <dbReference type="EMBL" id="EMD25672.1"/>
    </source>
</evidence>
<dbReference type="EMBL" id="ANMG01000042">
    <property type="protein sequence ID" value="EMD25672.1"/>
    <property type="molecule type" value="Genomic_DNA"/>
</dbReference>
<dbReference type="Pfam" id="PF11303">
    <property type="entry name" value="DUF3105"/>
    <property type="match status" value="1"/>
</dbReference>
<accession>M2QIB1</accession>
<evidence type="ECO:0000313" key="4">
    <source>
        <dbReference type="Proteomes" id="UP000014137"/>
    </source>
</evidence>
<feature type="transmembrane region" description="Helical" evidence="1">
    <location>
        <begin position="20"/>
        <end position="39"/>
    </location>
</feature>
<keyword evidence="1" id="KW-0812">Transmembrane</keyword>
<sequence length="194" mass="21016">MHRAADEFALDPVPRRRGVVRVFILAATLAILAADLVGFTRLTGEREPEIAGVERFDIPERGHTTDPVTYDRIPPAGGPHDPALQNCGVYAEPLRDENAVHSLEHGAVWLTYRPDLPAWQVDMLSGLIKGKHHALLSPYPGLPATVVATAWGRQLAVDDPADPRIARFVDVYRAGPQSVEKGAPCDGGVGNPLR</sequence>
<dbReference type="AlphaFoldDB" id="M2QIB1"/>
<evidence type="ECO:0000313" key="5">
    <source>
        <dbReference type="Proteomes" id="UP000188551"/>
    </source>
</evidence>
<name>M2QIB1_9PSEU</name>
<reference evidence="2 4" key="1">
    <citation type="submission" date="2012-10" db="EMBL/GenBank/DDBJ databases">
        <title>Genome assembly of Amycolatopsis azurea DSM 43854.</title>
        <authorList>
            <person name="Khatri I."/>
            <person name="Kaur I."/>
            <person name="Subramanian S."/>
            <person name="Mayilraj S."/>
        </authorList>
    </citation>
    <scope>NUCLEOTIDE SEQUENCE [LARGE SCALE GENOMIC DNA]</scope>
    <source>
        <strain evidence="2 4">DSM 43854</strain>
    </source>
</reference>
<proteinExistence type="predicted"/>
<dbReference type="InterPro" id="IPR021454">
    <property type="entry name" value="DUF3105"/>
</dbReference>
<dbReference type="EMBL" id="MUXN01000024">
    <property type="protein sequence ID" value="OOC02558.1"/>
    <property type="molecule type" value="Genomic_DNA"/>
</dbReference>
<evidence type="ECO:0000256" key="1">
    <source>
        <dbReference type="SAM" id="Phobius"/>
    </source>
</evidence>
<dbReference type="RefSeq" id="WP_005159943.1">
    <property type="nucleotide sequence ID" value="NZ_ANMG01000042.1"/>
</dbReference>
<keyword evidence="1" id="KW-0472">Membrane</keyword>
<dbReference type="OrthoDB" id="164831at2"/>
<dbReference type="PATRIC" id="fig|1238180.3.peg.4609"/>
<dbReference type="Proteomes" id="UP000188551">
    <property type="component" value="Unassembled WGS sequence"/>
</dbReference>
<evidence type="ECO:0000313" key="3">
    <source>
        <dbReference type="EMBL" id="OOC02558.1"/>
    </source>
</evidence>
<organism evidence="2 4">
    <name type="scientific">Amycolatopsis azurea DSM 43854</name>
    <dbReference type="NCBI Taxonomy" id="1238180"/>
    <lineage>
        <taxon>Bacteria</taxon>
        <taxon>Bacillati</taxon>
        <taxon>Actinomycetota</taxon>
        <taxon>Actinomycetes</taxon>
        <taxon>Pseudonocardiales</taxon>
        <taxon>Pseudonocardiaceae</taxon>
        <taxon>Amycolatopsis</taxon>
    </lineage>
</organism>
<keyword evidence="5" id="KW-1185">Reference proteome</keyword>
<comment type="caution">
    <text evidence="2">The sequence shown here is derived from an EMBL/GenBank/DDBJ whole genome shotgun (WGS) entry which is preliminary data.</text>
</comment>